<dbReference type="AlphaFoldDB" id="D2BFT1"/>
<gene>
    <name evidence="3" type="ordered locus">Sros_7563</name>
</gene>
<reference evidence="3 4" key="1">
    <citation type="journal article" date="2010" name="Stand. Genomic Sci.">
        <title>Complete genome sequence of Streptosporangium roseum type strain (NI 9100).</title>
        <authorList>
            <person name="Nolan M."/>
            <person name="Sikorski J."/>
            <person name="Jando M."/>
            <person name="Lucas S."/>
            <person name="Lapidus A."/>
            <person name="Glavina Del Rio T."/>
            <person name="Chen F."/>
            <person name="Tice H."/>
            <person name="Pitluck S."/>
            <person name="Cheng J.F."/>
            <person name="Chertkov O."/>
            <person name="Sims D."/>
            <person name="Meincke L."/>
            <person name="Brettin T."/>
            <person name="Han C."/>
            <person name="Detter J.C."/>
            <person name="Bruce D."/>
            <person name="Goodwin L."/>
            <person name="Land M."/>
            <person name="Hauser L."/>
            <person name="Chang Y.J."/>
            <person name="Jeffries C.D."/>
            <person name="Ivanova N."/>
            <person name="Mavromatis K."/>
            <person name="Mikhailova N."/>
            <person name="Chen A."/>
            <person name="Palaniappan K."/>
            <person name="Chain P."/>
            <person name="Rohde M."/>
            <person name="Goker M."/>
            <person name="Bristow J."/>
            <person name="Eisen J.A."/>
            <person name="Markowitz V."/>
            <person name="Hugenholtz P."/>
            <person name="Kyrpides N.C."/>
            <person name="Klenk H.P."/>
        </authorList>
    </citation>
    <scope>NUCLEOTIDE SEQUENCE [LARGE SCALE GENOMIC DNA]</scope>
    <source>
        <strain evidence="4">ATCC 12428 / DSM 43021 / JCM 3005 / NI 9100</strain>
    </source>
</reference>
<dbReference type="PANTHER" id="PTHR32182:SF22">
    <property type="entry name" value="ATP-DEPENDENT ENDONUCLEASE, OLD FAMILY-RELATED"/>
    <property type="match status" value="1"/>
</dbReference>
<keyword evidence="1" id="KW-0227">DNA damage</keyword>
<name>D2BFT1_STRRD</name>
<evidence type="ECO:0000256" key="1">
    <source>
        <dbReference type="ARBA" id="ARBA00023236"/>
    </source>
</evidence>
<feature type="domain" description="ATPase AAA-type core" evidence="2">
    <location>
        <begin position="26"/>
        <end position="355"/>
    </location>
</feature>
<evidence type="ECO:0000259" key="2">
    <source>
        <dbReference type="Pfam" id="PF13304"/>
    </source>
</evidence>
<dbReference type="EMBL" id="CP001814">
    <property type="protein sequence ID" value="ACZ90242.1"/>
    <property type="molecule type" value="Genomic_DNA"/>
</dbReference>
<protein>
    <submittedName>
        <fullName evidence="3">ATPase-like protein</fullName>
    </submittedName>
</protein>
<dbReference type="HOGENOM" id="CLU_035814_1_1_11"/>
<dbReference type="GO" id="GO:0000731">
    <property type="term" value="P:DNA synthesis involved in DNA repair"/>
    <property type="evidence" value="ECO:0007669"/>
    <property type="project" value="TreeGrafter"/>
</dbReference>
<dbReference type="RefSeq" id="WP_012893972.1">
    <property type="nucleotide sequence ID" value="NC_013595.1"/>
</dbReference>
<dbReference type="GO" id="GO:0009432">
    <property type="term" value="P:SOS response"/>
    <property type="evidence" value="ECO:0007669"/>
    <property type="project" value="UniProtKB-KW"/>
</dbReference>
<dbReference type="GO" id="GO:0006302">
    <property type="term" value="P:double-strand break repair"/>
    <property type="evidence" value="ECO:0007669"/>
    <property type="project" value="TreeGrafter"/>
</dbReference>
<dbReference type="Gene3D" id="3.40.50.300">
    <property type="entry name" value="P-loop containing nucleotide triphosphate hydrolases"/>
    <property type="match status" value="2"/>
</dbReference>
<dbReference type="InterPro" id="IPR003959">
    <property type="entry name" value="ATPase_AAA_core"/>
</dbReference>
<dbReference type="Proteomes" id="UP000002029">
    <property type="component" value="Chromosome"/>
</dbReference>
<dbReference type="InterPro" id="IPR014555">
    <property type="entry name" value="RecF-like"/>
</dbReference>
<accession>D2BFT1</accession>
<dbReference type="KEGG" id="sro:Sros_7563"/>
<dbReference type="PIRSF" id="PIRSF029347">
    <property type="entry name" value="RecF"/>
    <property type="match status" value="1"/>
</dbReference>
<dbReference type="PANTHER" id="PTHR32182">
    <property type="entry name" value="DNA REPLICATION AND REPAIR PROTEIN RECF"/>
    <property type="match status" value="1"/>
</dbReference>
<sequence>MEKRLVELEVENFRSLRSIKLPLGPVNVLIGPNGAGKTNVLKVFRFLADMIRTDLIPAMDEHGGFDEILFRGGESIPDHFRIKLKAAWTPHATLEDSDEYELVVALNDPASQGQLTRFERFKFPGPQGGNEILIRSDAVEVRAVSVRHTPSILDVLRSDAHMRTTGISSLSSGLSTLPRLSEEAGAREVRALASRLGEFRVFDVSVDAARRPSRLLQRGGDSLEDDAANLAAFLLTLRKEDSDAWSRLEEDAVTVLPQLESIDFEYPSGAAREVVVVLHERGLRRPTQLADASYGTIRLLGLLALLYDPRPPALTCVEEIDHGLHPQALELLVERLREASERTQFLIATHSPAFADRLKPEELVICQRQDDGSSAIPALSVQRIIEIVEASEGEPLGELWFAGALGGDL</sequence>
<keyword evidence="1" id="KW-0742">SOS response</keyword>
<proteinExistence type="predicted"/>
<evidence type="ECO:0000313" key="4">
    <source>
        <dbReference type="Proteomes" id="UP000002029"/>
    </source>
</evidence>
<dbReference type="SUPFAM" id="SSF52540">
    <property type="entry name" value="P-loop containing nucleoside triphosphate hydrolases"/>
    <property type="match status" value="1"/>
</dbReference>
<evidence type="ECO:0000313" key="3">
    <source>
        <dbReference type="EMBL" id="ACZ90242.1"/>
    </source>
</evidence>
<dbReference type="eggNOG" id="COG4637">
    <property type="taxonomic scope" value="Bacteria"/>
</dbReference>
<dbReference type="InterPro" id="IPR027417">
    <property type="entry name" value="P-loop_NTPase"/>
</dbReference>
<dbReference type="GO" id="GO:0005524">
    <property type="term" value="F:ATP binding"/>
    <property type="evidence" value="ECO:0007669"/>
    <property type="project" value="InterPro"/>
</dbReference>
<organism evidence="3 4">
    <name type="scientific">Streptosporangium roseum (strain ATCC 12428 / DSM 43021 / JCM 3005 / KCTC 9067 / NCIMB 10171 / NRRL 2505 / NI 9100)</name>
    <dbReference type="NCBI Taxonomy" id="479432"/>
    <lineage>
        <taxon>Bacteria</taxon>
        <taxon>Bacillati</taxon>
        <taxon>Actinomycetota</taxon>
        <taxon>Actinomycetes</taxon>
        <taxon>Streptosporangiales</taxon>
        <taxon>Streptosporangiaceae</taxon>
        <taxon>Streptosporangium</taxon>
    </lineage>
</organism>
<dbReference type="Pfam" id="PF13304">
    <property type="entry name" value="AAA_21"/>
    <property type="match status" value="1"/>
</dbReference>
<keyword evidence="4" id="KW-1185">Reference proteome</keyword>
<dbReference type="GO" id="GO:0016887">
    <property type="term" value="F:ATP hydrolysis activity"/>
    <property type="evidence" value="ECO:0007669"/>
    <property type="project" value="InterPro"/>
</dbReference>
<dbReference type="STRING" id="479432.Sros_7563"/>
<dbReference type="OrthoDB" id="104167at2"/>